<dbReference type="Gene3D" id="3.40.50.10490">
    <property type="entry name" value="Glucose-6-phosphate isomerase like protein, domain 1"/>
    <property type="match status" value="1"/>
</dbReference>
<gene>
    <name evidence="2" type="ORF">BST44_23090</name>
</gene>
<protein>
    <recommendedName>
        <fullName evidence="1">SIS domain-containing protein</fullName>
    </recommendedName>
</protein>
<proteinExistence type="predicted"/>
<sequence length="286" mass="29825">MLRGHHRRIVFTGMGASHIAALPSWRRLVAAGRAARWIDTESLLERRQLVTPDSLLVATSRSGSNKHVCALADEPGRTVRPAAVVAITDDRASRLALVANCEVLLRSGASGSPKGFLNALVVHDYVASMILNEDNDDVAGTARAVASTTLPAELHRVAAGVAAQEESRLAYVGCSEHSAAALYAALLTNEATEIVAQGHIAGQPRHNLVRRANAQLTAVFFGSHSRPDAALRGLATDLMAAGSNVVILGGADVAGATYVPCHAGRVGAEAARNVVVIEQFVAALTG</sequence>
<evidence type="ECO:0000313" key="2">
    <source>
        <dbReference type="EMBL" id="ORB70563.1"/>
    </source>
</evidence>
<accession>A0A1X0K5X9</accession>
<comment type="caution">
    <text evidence="2">The sequence shown here is derived from an EMBL/GenBank/DDBJ whole genome shotgun (WGS) entry which is preliminary data.</text>
</comment>
<evidence type="ECO:0000259" key="1">
    <source>
        <dbReference type="PROSITE" id="PS51464"/>
    </source>
</evidence>
<dbReference type="InterPro" id="IPR001347">
    <property type="entry name" value="SIS_dom"/>
</dbReference>
<dbReference type="InterPro" id="IPR046348">
    <property type="entry name" value="SIS_dom_sf"/>
</dbReference>
<organism evidence="2 3">
    <name type="scientific">Mycobacterium scrofulaceum</name>
    <dbReference type="NCBI Taxonomy" id="1783"/>
    <lineage>
        <taxon>Bacteria</taxon>
        <taxon>Bacillati</taxon>
        <taxon>Actinomycetota</taxon>
        <taxon>Actinomycetes</taxon>
        <taxon>Mycobacteriales</taxon>
        <taxon>Mycobacteriaceae</taxon>
        <taxon>Mycobacterium</taxon>
    </lineage>
</organism>
<dbReference type="AlphaFoldDB" id="A0A1X0K5X9"/>
<dbReference type="GO" id="GO:0097367">
    <property type="term" value="F:carbohydrate derivative binding"/>
    <property type="evidence" value="ECO:0007669"/>
    <property type="project" value="InterPro"/>
</dbReference>
<dbReference type="SUPFAM" id="SSF53697">
    <property type="entry name" value="SIS domain"/>
    <property type="match status" value="1"/>
</dbReference>
<dbReference type="EMBL" id="MVIJ01000046">
    <property type="protein sequence ID" value="ORB70563.1"/>
    <property type="molecule type" value="Genomic_DNA"/>
</dbReference>
<evidence type="ECO:0000313" key="3">
    <source>
        <dbReference type="Proteomes" id="UP000192601"/>
    </source>
</evidence>
<keyword evidence="3" id="KW-1185">Reference proteome</keyword>
<dbReference type="Proteomes" id="UP000192601">
    <property type="component" value="Unassembled WGS sequence"/>
</dbReference>
<dbReference type="PROSITE" id="PS51464">
    <property type="entry name" value="SIS"/>
    <property type="match status" value="1"/>
</dbReference>
<name>A0A1X0K5X9_MYCSC</name>
<reference evidence="2 3" key="1">
    <citation type="submission" date="2017-02" db="EMBL/GenBank/DDBJ databases">
        <title>The new phylogeny of genus Mycobacterium.</title>
        <authorList>
            <person name="Tortoli E."/>
            <person name="Trovato A."/>
            <person name="Cirillo D.M."/>
        </authorList>
    </citation>
    <scope>NUCLEOTIDE SEQUENCE [LARGE SCALE GENOMIC DNA]</scope>
    <source>
        <strain evidence="2 3">DSM 43992</strain>
    </source>
</reference>
<feature type="domain" description="SIS" evidence="1">
    <location>
        <begin position="1"/>
        <end position="136"/>
    </location>
</feature>
<dbReference type="Pfam" id="PF01380">
    <property type="entry name" value="SIS"/>
    <property type="match status" value="1"/>
</dbReference>
<dbReference type="GO" id="GO:1901135">
    <property type="term" value="P:carbohydrate derivative metabolic process"/>
    <property type="evidence" value="ECO:0007669"/>
    <property type="project" value="InterPro"/>
</dbReference>
<dbReference type="STRING" id="1783.BST44_23090"/>